<evidence type="ECO:0000256" key="1">
    <source>
        <dbReference type="ARBA" id="ARBA00004123"/>
    </source>
</evidence>
<accession>A0AAP0DLX8</accession>
<dbReference type="InterPro" id="IPR036388">
    <property type="entry name" value="WH-like_DNA-bd_sf"/>
</dbReference>
<dbReference type="InterPro" id="IPR001005">
    <property type="entry name" value="SANT/Myb"/>
</dbReference>
<keyword evidence="7" id="KW-0175">Coiled coil</keyword>
<evidence type="ECO:0000256" key="6">
    <source>
        <dbReference type="ARBA" id="ARBA00023242"/>
    </source>
</evidence>
<feature type="region of interest" description="Disordered" evidence="8">
    <location>
        <begin position="543"/>
        <end position="580"/>
    </location>
</feature>
<keyword evidence="4" id="KW-0238">DNA-binding</keyword>
<feature type="compositionally biased region" description="Polar residues" evidence="8">
    <location>
        <begin position="408"/>
        <end position="417"/>
    </location>
</feature>
<feature type="compositionally biased region" description="Pro residues" evidence="8">
    <location>
        <begin position="549"/>
        <end position="567"/>
    </location>
</feature>
<evidence type="ECO:0000259" key="10">
    <source>
        <dbReference type="PROSITE" id="PS50934"/>
    </source>
</evidence>
<organism evidence="13 14">
    <name type="scientific">Deinandra increscens subsp. villosa</name>
    <dbReference type="NCBI Taxonomy" id="3103831"/>
    <lineage>
        <taxon>Eukaryota</taxon>
        <taxon>Viridiplantae</taxon>
        <taxon>Streptophyta</taxon>
        <taxon>Embryophyta</taxon>
        <taxon>Tracheophyta</taxon>
        <taxon>Spermatophyta</taxon>
        <taxon>Magnoliopsida</taxon>
        <taxon>eudicotyledons</taxon>
        <taxon>Gunneridae</taxon>
        <taxon>Pentapetalae</taxon>
        <taxon>asterids</taxon>
        <taxon>campanulids</taxon>
        <taxon>Asterales</taxon>
        <taxon>Asteraceae</taxon>
        <taxon>Asteroideae</taxon>
        <taxon>Heliantheae alliance</taxon>
        <taxon>Madieae</taxon>
        <taxon>Madiinae</taxon>
        <taxon>Deinandra</taxon>
    </lineage>
</organism>
<dbReference type="InterPro" id="IPR009057">
    <property type="entry name" value="Homeodomain-like_sf"/>
</dbReference>
<feature type="coiled-coil region" evidence="7">
    <location>
        <begin position="417"/>
        <end position="451"/>
    </location>
</feature>
<feature type="compositionally biased region" description="Polar residues" evidence="8">
    <location>
        <begin position="30"/>
        <end position="42"/>
    </location>
</feature>
<feature type="domain" description="SANT" evidence="11">
    <location>
        <begin position="263"/>
        <end position="314"/>
    </location>
</feature>
<evidence type="ECO:0000313" key="14">
    <source>
        <dbReference type="Proteomes" id="UP001408789"/>
    </source>
</evidence>
<evidence type="ECO:0000256" key="7">
    <source>
        <dbReference type="SAM" id="Coils"/>
    </source>
</evidence>
<protein>
    <submittedName>
        <fullName evidence="13">Uncharacterized protein</fullName>
    </submittedName>
</protein>
<dbReference type="SMART" id="SM00717">
    <property type="entry name" value="SANT"/>
    <property type="match status" value="1"/>
</dbReference>
<feature type="domain" description="SWIRM" evidence="10">
    <location>
        <begin position="74"/>
        <end position="181"/>
    </location>
</feature>
<keyword evidence="2" id="KW-0217">Developmental protein</keyword>
<evidence type="ECO:0000259" key="12">
    <source>
        <dbReference type="PROSITE" id="PS51294"/>
    </source>
</evidence>
<comment type="subcellular location">
    <subcellularLocation>
        <location evidence="1">Nucleus</location>
    </subcellularLocation>
</comment>
<dbReference type="FunFam" id="1.10.10.60:FF:000014">
    <property type="entry name" value="SWI/SNF complex subunit SMARCC2 isoform C"/>
    <property type="match status" value="1"/>
</dbReference>
<feature type="region of interest" description="Disordered" evidence="8">
    <location>
        <begin position="389"/>
        <end position="417"/>
    </location>
</feature>
<keyword evidence="6" id="KW-0539">Nucleus</keyword>
<dbReference type="PROSITE" id="PS51293">
    <property type="entry name" value="SANT"/>
    <property type="match status" value="1"/>
</dbReference>
<dbReference type="GO" id="GO:0003677">
    <property type="term" value="F:DNA binding"/>
    <property type="evidence" value="ECO:0007669"/>
    <property type="project" value="UniProtKB-KW"/>
</dbReference>
<dbReference type="PANTHER" id="PTHR12802">
    <property type="entry name" value="SWI/SNF COMPLEX-RELATED"/>
    <property type="match status" value="1"/>
</dbReference>
<dbReference type="Proteomes" id="UP001408789">
    <property type="component" value="Unassembled WGS sequence"/>
</dbReference>
<dbReference type="Pfam" id="PF00249">
    <property type="entry name" value="Myb_DNA-binding"/>
    <property type="match status" value="1"/>
</dbReference>
<gene>
    <name evidence="13" type="ORF">SSX86_003508</name>
</gene>
<dbReference type="PANTHER" id="PTHR12802:SF44">
    <property type="entry name" value="SWI_SNF COMPLEX SUBUNIT SWI3B"/>
    <property type="match status" value="1"/>
</dbReference>
<keyword evidence="5" id="KW-0804">Transcription</keyword>
<feature type="region of interest" description="Disordered" evidence="8">
    <location>
        <begin position="1"/>
        <end position="71"/>
    </location>
</feature>
<feature type="region of interest" description="Disordered" evidence="8">
    <location>
        <begin position="640"/>
        <end position="673"/>
    </location>
</feature>
<dbReference type="Pfam" id="PF16495">
    <property type="entry name" value="SWIRM-assoc_1"/>
    <property type="match status" value="1"/>
</dbReference>
<dbReference type="EMBL" id="JBCNJP010000007">
    <property type="protein sequence ID" value="KAK9075187.1"/>
    <property type="molecule type" value="Genomic_DNA"/>
</dbReference>
<feature type="domain" description="HTH myb-type" evidence="12">
    <location>
        <begin position="264"/>
        <end position="313"/>
    </location>
</feature>
<evidence type="ECO:0000256" key="3">
    <source>
        <dbReference type="ARBA" id="ARBA00023015"/>
    </source>
</evidence>
<dbReference type="PROSITE" id="PS50934">
    <property type="entry name" value="SWIRM"/>
    <property type="match status" value="1"/>
</dbReference>
<proteinExistence type="predicted"/>
<name>A0AAP0DLX8_9ASTR</name>
<evidence type="ECO:0000259" key="11">
    <source>
        <dbReference type="PROSITE" id="PS51293"/>
    </source>
</evidence>
<evidence type="ECO:0000256" key="5">
    <source>
        <dbReference type="ARBA" id="ARBA00023163"/>
    </source>
</evidence>
<sequence length="950" mass="104051">MATNSGGGDTPLNPQPQPSNPSPQPTPLTENQNTPPVDSSPNPITPPVPAADSKFPATPATANSRPREPDADVIHVPSYSRWFSWNNIHECEMRILPEFFDGRSPSKTPKVYKYYRNAIVKKFRDGIKETPPSKENPMPKITFTEARKSIIGDVGSVRKVFDFLESWGLINYFGSPLTKAQLKWEDKESKSVSAASQQNSDLGCANLVGDASATKKRFCSSCNLPCTIACFSNIKKDTTFCARCYVRAGVNAADFKRVEISEDVKTDWTEKETLHLLEAIMHYGDDWKKVSEHVVGRSEKECVDRFIKLPFGEQYMGPPDSIDPEEIFLKGTDQFDTDSNPSKKMRPTPFDDASNPILAQAAFLSTLVGVEVAERAASAAVKALTEVNNETSKENLESSAGDARNHDSATTNGKSNANSLEGVYLEAKLQLEKEEHELETTISDIVEVQAKDIHDKLVHFEELELQMEREWQQLKLMQNQLFADQLTLFFHKKTVEQMPPYRRSYRRRSSSSSKRRNFDEAVQRAVEGLLPGILETVVQHVHYDANHNPPTPPRSPTPTRPPTPLRSPTPHLSPTRSSKGDTIVTTTVDIHKWLSRVALWLVLLLILQAVASVVHDDVGSKQDLGPNSVTGDAVMTKRVNGSTNLKAGGGSQSKGFWRKENGDNKSPGASNQKNAKAAAINSKAAINGGKESVSLAANAAMAAEKQVVQEIQMALDIGHMLGVEMEPFVELFVPLPTPYVRLYGAAANPAGRPLANFVKLSASKDRYIVVVELPPVQFSDNNVEWVVNCNGEVTIKGKITPAAVFEDKPITGNKRNQVQRYPTEPWAISFYFPGPVDWRSTWVMFCPENLMEILVMKRSPEAESSASGSRTLVPVANTSAPGSSFVLMARVSTIGSAPVVPPVAETSSSGLTAFVSVTETSASGSARPVAGVSASGLTTFIPLSWSRPTM</sequence>
<evidence type="ECO:0000313" key="13">
    <source>
        <dbReference type="EMBL" id="KAK9075187.1"/>
    </source>
</evidence>
<dbReference type="Gene3D" id="1.10.10.60">
    <property type="entry name" value="Homeodomain-like"/>
    <property type="match status" value="1"/>
</dbReference>
<feature type="domain" description="Myb-like" evidence="9">
    <location>
        <begin position="265"/>
        <end position="310"/>
    </location>
</feature>
<dbReference type="Gene3D" id="1.10.10.10">
    <property type="entry name" value="Winged helix-like DNA-binding domain superfamily/Winged helix DNA-binding domain"/>
    <property type="match status" value="1"/>
</dbReference>
<dbReference type="GO" id="GO:0005634">
    <property type="term" value="C:nucleus"/>
    <property type="evidence" value="ECO:0007669"/>
    <property type="project" value="UniProtKB-SubCell"/>
</dbReference>
<dbReference type="InterPro" id="IPR017930">
    <property type="entry name" value="Myb_dom"/>
</dbReference>
<evidence type="ECO:0000259" key="9">
    <source>
        <dbReference type="PROSITE" id="PS50090"/>
    </source>
</evidence>
<dbReference type="AlphaFoldDB" id="A0AAP0DLX8"/>
<evidence type="ECO:0000256" key="2">
    <source>
        <dbReference type="ARBA" id="ARBA00022473"/>
    </source>
</evidence>
<dbReference type="SUPFAM" id="SSF46689">
    <property type="entry name" value="Homeodomain-like"/>
    <property type="match status" value="2"/>
</dbReference>
<dbReference type="InterPro" id="IPR007526">
    <property type="entry name" value="SWIRM"/>
</dbReference>
<dbReference type="PROSITE" id="PS50090">
    <property type="entry name" value="MYB_LIKE"/>
    <property type="match status" value="1"/>
</dbReference>
<evidence type="ECO:0000256" key="8">
    <source>
        <dbReference type="SAM" id="MobiDB-lite"/>
    </source>
</evidence>
<dbReference type="InterPro" id="IPR032451">
    <property type="entry name" value="SMARCC_C"/>
</dbReference>
<dbReference type="CDD" id="cd00167">
    <property type="entry name" value="SANT"/>
    <property type="match status" value="1"/>
</dbReference>
<dbReference type="FunFam" id="1.10.10.10:FF:000020">
    <property type="entry name" value="SWI/SNF complex subunit SMARCC2 isoform c"/>
    <property type="match status" value="1"/>
</dbReference>
<reference evidence="13 14" key="1">
    <citation type="submission" date="2024-04" db="EMBL/GenBank/DDBJ databases">
        <title>The reference genome of an endangered Asteraceae, Deinandra increscens subsp. villosa, native to the Central Coast of California.</title>
        <authorList>
            <person name="Guilliams M."/>
            <person name="Hasenstab-Lehman K."/>
            <person name="Meyer R."/>
            <person name="Mcevoy S."/>
        </authorList>
    </citation>
    <scope>NUCLEOTIDE SEQUENCE [LARGE SCALE GENOMIC DNA]</scope>
    <source>
        <tissue evidence="13">Leaf</tissue>
    </source>
</reference>
<keyword evidence="3" id="KW-0805">Transcription regulation</keyword>
<dbReference type="PROSITE" id="PS51294">
    <property type="entry name" value="HTH_MYB"/>
    <property type="match status" value="1"/>
</dbReference>
<comment type="caution">
    <text evidence="13">The sequence shown here is derived from an EMBL/GenBank/DDBJ whole genome shotgun (WGS) entry which is preliminary data.</text>
</comment>
<keyword evidence="14" id="KW-1185">Reference proteome</keyword>
<evidence type="ECO:0000256" key="4">
    <source>
        <dbReference type="ARBA" id="ARBA00023125"/>
    </source>
</evidence>
<feature type="compositionally biased region" description="Pro residues" evidence="8">
    <location>
        <begin position="13"/>
        <end position="26"/>
    </location>
</feature>
<dbReference type="InterPro" id="IPR017884">
    <property type="entry name" value="SANT_dom"/>
</dbReference>
<dbReference type="Pfam" id="PF04433">
    <property type="entry name" value="SWIRM"/>
    <property type="match status" value="1"/>
</dbReference>